<evidence type="ECO:0000256" key="1">
    <source>
        <dbReference type="SAM" id="SignalP"/>
    </source>
</evidence>
<dbReference type="OrthoDB" id="5989160at2759"/>
<feature type="signal peptide" evidence="1">
    <location>
        <begin position="1"/>
        <end position="22"/>
    </location>
</feature>
<dbReference type="Pfam" id="PF00090">
    <property type="entry name" value="TSP_1"/>
    <property type="match status" value="1"/>
</dbReference>
<accession>A0A9N9MJM6</accession>
<dbReference type="SMART" id="SM00209">
    <property type="entry name" value="TSP1"/>
    <property type="match status" value="1"/>
</dbReference>
<dbReference type="Proteomes" id="UP001152799">
    <property type="component" value="Chromosome 3"/>
</dbReference>
<name>A0A9N9MJM6_9CUCU</name>
<keyword evidence="1" id="KW-0732">Signal</keyword>
<dbReference type="InterPro" id="IPR000884">
    <property type="entry name" value="TSP1_rpt"/>
</dbReference>
<proteinExistence type="predicted"/>
<organism evidence="2 3">
    <name type="scientific">Ceutorhynchus assimilis</name>
    <name type="common">cabbage seed weevil</name>
    <dbReference type="NCBI Taxonomy" id="467358"/>
    <lineage>
        <taxon>Eukaryota</taxon>
        <taxon>Metazoa</taxon>
        <taxon>Ecdysozoa</taxon>
        <taxon>Arthropoda</taxon>
        <taxon>Hexapoda</taxon>
        <taxon>Insecta</taxon>
        <taxon>Pterygota</taxon>
        <taxon>Neoptera</taxon>
        <taxon>Endopterygota</taxon>
        <taxon>Coleoptera</taxon>
        <taxon>Polyphaga</taxon>
        <taxon>Cucujiformia</taxon>
        <taxon>Curculionidae</taxon>
        <taxon>Ceutorhynchinae</taxon>
        <taxon>Ceutorhynchus</taxon>
    </lineage>
</organism>
<dbReference type="EMBL" id="OU892279">
    <property type="protein sequence ID" value="CAG9766126.1"/>
    <property type="molecule type" value="Genomic_DNA"/>
</dbReference>
<sequence length="143" mass="16383">MSLSRHCFLIFLLIILFNSSHLQRIVKSLSPIRIHDETDKFKVETTAKSKVSIKKIVQEKSLAKLIGPTEYDSLDDVEYAGDLSDPIYRKKKNIKQWDHWGKWSECTVTCGVGKTTRWRHCVSEGCAPGEKEAQIKTCTRKPC</sequence>
<feature type="chain" id="PRO_5040161028" evidence="1">
    <location>
        <begin position="23"/>
        <end position="143"/>
    </location>
</feature>
<dbReference type="SUPFAM" id="SSF82895">
    <property type="entry name" value="TSP-1 type 1 repeat"/>
    <property type="match status" value="1"/>
</dbReference>
<dbReference type="PROSITE" id="PS50092">
    <property type="entry name" value="TSP1"/>
    <property type="match status" value="1"/>
</dbReference>
<keyword evidence="3" id="KW-1185">Reference proteome</keyword>
<dbReference type="AlphaFoldDB" id="A0A9N9MJM6"/>
<evidence type="ECO:0000313" key="3">
    <source>
        <dbReference type="Proteomes" id="UP001152799"/>
    </source>
</evidence>
<dbReference type="InterPro" id="IPR036383">
    <property type="entry name" value="TSP1_rpt_sf"/>
</dbReference>
<evidence type="ECO:0000313" key="2">
    <source>
        <dbReference type="EMBL" id="CAG9766126.1"/>
    </source>
</evidence>
<reference evidence="2" key="1">
    <citation type="submission" date="2022-01" db="EMBL/GenBank/DDBJ databases">
        <authorList>
            <person name="King R."/>
        </authorList>
    </citation>
    <scope>NUCLEOTIDE SEQUENCE</scope>
</reference>
<protein>
    <submittedName>
        <fullName evidence="2">Uncharacterized protein</fullName>
    </submittedName>
</protein>
<gene>
    <name evidence="2" type="ORF">CEUTPL_LOCUS6716</name>
</gene>
<dbReference type="Gene3D" id="2.20.100.10">
    <property type="entry name" value="Thrombospondin type-1 (TSP1) repeat"/>
    <property type="match status" value="1"/>
</dbReference>